<dbReference type="PANTHER" id="PTHR43755:SF1">
    <property type="entry name" value="FAD-DEPENDENT PYRIDINE NUCLEOTIDE-DISULPHIDE OXIDOREDUCTASE"/>
    <property type="match status" value="1"/>
</dbReference>
<feature type="domain" description="FAD/NAD(P)-binding" evidence="1">
    <location>
        <begin position="4"/>
        <end position="301"/>
    </location>
</feature>
<sequence>MAAQIVVVGGGVGGVVAANRLALLAPDDVQITLVDATGIHTYQQGWLYVPFGEVQPKQLQKRLKSLVYDRVQVVTKPVTSIDLDNRTVHLNGESLAYDFLVLATGCEPNPTEVSGLAEGAHHFHTADGAMKLREALANFESGTIVVGVGGLPYKCPPSPIEFVCLLHEHLARKGIRNKVELIYATPLPRVFHIEPLVPIFEERFERFGIRLVPFFTLETFDPALQKAISLDGTELKADLFVLVPPHCGVECVRKLGIGDAKGFIPTDRHTLQVQGQERVYAVGDCTNLTTPKAATAAQRQALIVAENIVAQITGKDLRRYNGQVGCVIEVGEGEATVASFDYDNPPHPPKPSKALFRQKRGMLRLYWQIVPPALG</sequence>
<dbReference type="EC" id="1.8.5.-" evidence="2"/>
<dbReference type="Gene3D" id="3.50.50.60">
    <property type="entry name" value="FAD/NAD(P)-binding domain"/>
    <property type="match status" value="2"/>
</dbReference>
<keyword evidence="2" id="KW-0560">Oxidoreductase</keyword>
<dbReference type="InterPro" id="IPR023753">
    <property type="entry name" value="FAD/NAD-binding_dom"/>
</dbReference>
<evidence type="ECO:0000313" key="3">
    <source>
        <dbReference type="Proteomes" id="UP001204798"/>
    </source>
</evidence>
<comment type="caution">
    <text evidence="2">The sequence shown here is derived from an EMBL/GenBank/DDBJ whole genome shotgun (WGS) entry which is preliminary data.</text>
</comment>
<dbReference type="EMBL" id="JANUCP010000001">
    <property type="protein sequence ID" value="MCS3917812.1"/>
    <property type="molecule type" value="Genomic_DNA"/>
</dbReference>
<gene>
    <name evidence="2" type="ORF">M2350_000209</name>
</gene>
<dbReference type="PANTHER" id="PTHR43755">
    <property type="match status" value="1"/>
</dbReference>
<reference evidence="2 3" key="1">
    <citation type="submission" date="2022-08" db="EMBL/GenBank/DDBJ databases">
        <title>Bacterial and archaeal communities from various locations to study Microbial Dark Matter (Phase II).</title>
        <authorList>
            <person name="Stepanauskas R."/>
        </authorList>
    </citation>
    <scope>NUCLEOTIDE SEQUENCE [LARGE SCALE GENOMIC DNA]</scope>
    <source>
        <strain evidence="2 3">PD1</strain>
    </source>
</reference>
<evidence type="ECO:0000313" key="2">
    <source>
        <dbReference type="EMBL" id="MCS3917812.1"/>
    </source>
</evidence>
<dbReference type="InterPro" id="IPR052541">
    <property type="entry name" value="SQRD"/>
</dbReference>
<dbReference type="PRINTS" id="PR00368">
    <property type="entry name" value="FADPNR"/>
</dbReference>
<dbReference type="Pfam" id="PF07992">
    <property type="entry name" value="Pyr_redox_2"/>
    <property type="match status" value="1"/>
</dbReference>
<dbReference type="Proteomes" id="UP001204798">
    <property type="component" value="Unassembled WGS sequence"/>
</dbReference>
<dbReference type="PRINTS" id="PR00411">
    <property type="entry name" value="PNDRDTASEI"/>
</dbReference>
<dbReference type="GO" id="GO:0016491">
    <property type="term" value="F:oxidoreductase activity"/>
    <property type="evidence" value="ECO:0007669"/>
    <property type="project" value="UniProtKB-KW"/>
</dbReference>
<keyword evidence="3" id="KW-1185">Reference proteome</keyword>
<name>A0ABT2EIN2_9BACT</name>
<protein>
    <submittedName>
        <fullName evidence="2">Sulfide:quinone oxidoreductase</fullName>
        <ecNumber evidence="2">1.8.5.-</ecNumber>
    </submittedName>
</protein>
<proteinExistence type="predicted"/>
<accession>A0ABT2EIN2</accession>
<dbReference type="SUPFAM" id="SSF51905">
    <property type="entry name" value="FAD/NAD(P)-binding domain"/>
    <property type="match status" value="2"/>
</dbReference>
<dbReference type="RefSeq" id="WP_259092367.1">
    <property type="nucleotide sequence ID" value="NZ_CP130454.1"/>
</dbReference>
<evidence type="ECO:0000259" key="1">
    <source>
        <dbReference type="Pfam" id="PF07992"/>
    </source>
</evidence>
<dbReference type="InterPro" id="IPR036188">
    <property type="entry name" value="FAD/NAD-bd_sf"/>
</dbReference>
<organism evidence="2 3">
    <name type="scientific">Candidatus Fervidibacter sacchari</name>
    <dbReference type="NCBI Taxonomy" id="1448929"/>
    <lineage>
        <taxon>Bacteria</taxon>
        <taxon>Candidatus Fervidibacterota</taxon>
        <taxon>Candidatus Fervidibacter</taxon>
    </lineage>
</organism>